<keyword evidence="3" id="KW-0675">Receptor</keyword>
<keyword evidence="2" id="KW-1064">Adaptive immunity</keyword>
<evidence type="ECO:0000256" key="1">
    <source>
        <dbReference type="ARBA" id="ARBA00022729"/>
    </source>
</evidence>
<reference evidence="6" key="2">
    <citation type="submission" date="2025-08" db="UniProtKB">
        <authorList>
            <consortium name="Ensembl"/>
        </authorList>
    </citation>
    <scope>IDENTIFICATION</scope>
</reference>
<dbReference type="SUPFAM" id="SSF48726">
    <property type="entry name" value="Immunoglobulin"/>
    <property type="match status" value="1"/>
</dbReference>
<proteinExistence type="predicted"/>
<dbReference type="InterPro" id="IPR013783">
    <property type="entry name" value="Ig-like_fold"/>
</dbReference>
<dbReference type="Proteomes" id="UP000472276">
    <property type="component" value="Unassembled WGS sequence"/>
</dbReference>
<dbReference type="AlphaFoldDB" id="A0AAZ1X784"/>
<protein>
    <recommendedName>
        <fullName evidence="5">Immunoglobulin V-set domain-containing protein</fullName>
    </recommendedName>
</protein>
<dbReference type="InterPro" id="IPR013106">
    <property type="entry name" value="Ig_V-set"/>
</dbReference>
<dbReference type="InterPro" id="IPR051287">
    <property type="entry name" value="TCR_variable_region"/>
</dbReference>
<evidence type="ECO:0000259" key="5">
    <source>
        <dbReference type="Pfam" id="PF07686"/>
    </source>
</evidence>
<evidence type="ECO:0000313" key="7">
    <source>
        <dbReference type="Proteomes" id="UP000472276"/>
    </source>
</evidence>
<evidence type="ECO:0000256" key="2">
    <source>
        <dbReference type="ARBA" id="ARBA00023130"/>
    </source>
</evidence>
<dbReference type="InterPro" id="IPR036179">
    <property type="entry name" value="Ig-like_dom_sf"/>
</dbReference>
<dbReference type="Ensembl" id="ENSOABT00000075433.1">
    <property type="protein sequence ID" value="ENSOABP00000063494.1"/>
    <property type="gene ID" value="ENSOABG00000031374.1"/>
</dbReference>
<keyword evidence="7" id="KW-1185">Reference proteome</keyword>
<feature type="domain" description="Immunoglobulin V-set" evidence="5">
    <location>
        <begin position="22"/>
        <end position="71"/>
    </location>
</feature>
<reference evidence="6" key="3">
    <citation type="submission" date="2025-09" db="UniProtKB">
        <authorList>
            <consortium name="Ensembl"/>
        </authorList>
    </citation>
    <scope>IDENTIFICATION</scope>
</reference>
<name>A0AAZ1X784_OREAU</name>
<evidence type="ECO:0000313" key="6">
    <source>
        <dbReference type="Ensembl" id="ENSOABP00000063494.1"/>
    </source>
</evidence>
<keyword evidence="1" id="KW-0732">Signal</keyword>
<sequence length="95" mass="11033">LQFLSVRCEELSPVKDEESSLEGSTVTLSYRFSREAKSSDYFFWYRQYPGKPPEFLIYHLSSGKVMKQEISGLSVTVKIRDRDRAAVEAQNYWIG</sequence>
<dbReference type="PANTHER" id="PTHR19367">
    <property type="entry name" value="T-CELL RECEPTOR ALPHA CHAIN V REGION"/>
    <property type="match status" value="1"/>
</dbReference>
<keyword evidence="2" id="KW-0391">Immunity</keyword>
<keyword evidence="4" id="KW-0393">Immunoglobulin domain</keyword>
<accession>A0AAZ1X784</accession>
<dbReference type="PANTHER" id="PTHR19367:SF18">
    <property type="entry name" value="T CELL RECEPTOR ALPHA VARIABLE 16"/>
    <property type="match status" value="1"/>
</dbReference>
<dbReference type="Gene3D" id="2.60.40.10">
    <property type="entry name" value="Immunoglobulins"/>
    <property type="match status" value="1"/>
</dbReference>
<evidence type="ECO:0000256" key="3">
    <source>
        <dbReference type="ARBA" id="ARBA00023170"/>
    </source>
</evidence>
<dbReference type="GO" id="GO:0002250">
    <property type="term" value="P:adaptive immune response"/>
    <property type="evidence" value="ECO:0007669"/>
    <property type="project" value="UniProtKB-KW"/>
</dbReference>
<dbReference type="Pfam" id="PF07686">
    <property type="entry name" value="V-set"/>
    <property type="match status" value="1"/>
</dbReference>
<organism evidence="6 7">
    <name type="scientific">Oreochromis aureus</name>
    <name type="common">Israeli tilapia</name>
    <name type="synonym">Chromis aureus</name>
    <dbReference type="NCBI Taxonomy" id="47969"/>
    <lineage>
        <taxon>Eukaryota</taxon>
        <taxon>Metazoa</taxon>
        <taxon>Chordata</taxon>
        <taxon>Craniata</taxon>
        <taxon>Vertebrata</taxon>
        <taxon>Euteleostomi</taxon>
        <taxon>Actinopterygii</taxon>
        <taxon>Neopterygii</taxon>
        <taxon>Teleostei</taxon>
        <taxon>Neoteleostei</taxon>
        <taxon>Acanthomorphata</taxon>
        <taxon>Ovalentaria</taxon>
        <taxon>Cichlomorphae</taxon>
        <taxon>Cichliformes</taxon>
        <taxon>Cichlidae</taxon>
        <taxon>African cichlids</taxon>
        <taxon>Pseudocrenilabrinae</taxon>
        <taxon>Oreochromini</taxon>
        <taxon>Oreochromis</taxon>
    </lineage>
</organism>
<reference evidence="7" key="1">
    <citation type="submission" date="2020-03" db="EMBL/GenBank/DDBJ databases">
        <title>Evolution of repeat sequences and sex chromosomes of tilapia species revealed by chromosome-level genomes.</title>
        <authorList>
            <person name="Xu L."/>
            <person name="Tao W."/>
            <person name="Wang D."/>
            <person name="Zhou Q."/>
        </authorList>
    </citation>
    <scope>NUCLEOTIDE SEQUENCE [LARGE SCALE GENOMIC DNA]</scope>
    <source>
        <strain evidence="7">Israel</strain>
    </source>
</reference>
<evidence type="ECO:0000256" key="4">
    <source>
        <dbReference type="ARBA" id="ARBA00023319"/>
    </source>
</evidence>